<evidence type="ECO:0000313" key="1">
    <source>
        <dbReference type="EMBL" id="MBM7812486.1"/>
    </source>
</evidence>
<comment type="caution">
    <text evidence="1">The sequence shown here is derived from an EMBL/GenBank/DDBJ whole genome shotgun (WGS) entry which is preliminary data.</text>
</comment>
<protein>
    <recommendedName>
        <fullName evidence="3">DUF4352 domain-containing protein</fullName>
    </recommendedName>
</protein>
<evidence type="ECO:0000313" key="2">
    <source>
        <dbReference type="Proteomes" id="UP001195724"/>
    </source>
</evidence>
<gene>
    <name evidence="1" type="ORF">JOE68_003351</name>
</gene>
<proteinExistence type="predicted"/>
<evidence type="ECO:0008006" key="3">
    <source>
        <dbReference type="Google" id="ProtNLM"/>
    </source>
</evidence>
<organism evidence="1 2">
    <name type="scientific">Saccharothrix algeriensis</name>
    <dbReference type="NCBI Taxonomy" id="173560"/>
    <lineage>
        <taxon>Bacteria</taxon>
        <taxon>Bacillati</taxon>
        <taxon>Actinomycetota</taxon>
        <taxon>Actinomycetes</taxon>
        <taxon>Pseudonocardiales</taxon>
        <taxon>Pseudonocardiaceae</taxon>
        <taxon>Saccharothrix</taxon>
    </lineage>
</organism>
<dbReference type="RefSeq" id="WP_204843254.1">
    <property type="nucleotide sequence ID" value="NZ_JAFBCL010000001.1"/>
</dbReference>
<sequence length="113" mass="12151">MTDCTGGYAGDPPPAGTTRKLLWIEVQTGSAYDVSDLPSGLFTQFTAISESGVTSGTINPSLSWRCAPEGSRIGFGDEDWLPGKKYAGAVEVYLPDDANKVSNAQGYWEWLVR</sequence>
<accession>A0ABS2SBP1</accession>
<dbReference type="EMBL" id="JAFBCL010000001">
    <property type="protein sequence ID" value="MBM7812486.1"/>
    <property type="molecule type" value="Genomic_DNA"/>
</dbReference>
<reference evidence="1 2" key="1">
    <citation type="submission" date="2021-01" db="EMBL/GenBank/DDBJ databases">
        <title>Sequencing the genomes of 1000 actinobacteria strains.</title>
        <authorList>
            <person name="Klenk H.-P."/>
        </authorList>
    </citation>
    <scope>NUCLEOTIDE SEQUENCE [LARGE SCALE GENOMIC DNA]</scope>
    <source>
        <strain evidence="1 2">DSM 44581</strain>
    </source>
</reference>
<keyword evidence="2" id="KW-1185">Reference proteome</keyword>
<name>A0ABS2SBP1_9PSEU</name>
<dbReference type="Proteomes" id="UP001195724">
    <property type="component" value="Unassembled WGS sequence"/>
</dbReference>